<name>A0ABX7QUV8_9GAMM</name>
<evidence type="ECO:0008006" key="4">
    <source>
        <dbReference type="Google" id="ProtNLM"/>
    </source>
</evidence>
<feature type="region of interest" description="Disordered" evidence="1">
    <location>
        <begin position="34"/>
        <end position="56"/>
    </location>
</feature>
<evidence type="ECO:0000313" key="3">
    <source>
        <dbReference type="Proteomes" id="UP000662770"/>
    </source>
</evidence>
<feature type="compositionally biased region" description="Basic and acidic residues" evidence="1">
    <location>
        <begin position="34"/>
        <end position="47"/>
    </location>
</feature>
<dbReference type="RefSeq" id="WP_207356490.1">
    <property type="nucleotide sequence ID" value="NZ_CP071503.1"/>
</dbReference>
<protein>
    <recommendedName>
        <fullName evidence="4">Tumour necrosis factor receptor superfamily member 19</fullName>
    </recommendedName>
</protein>
<proteinExistence type="predicted"/>
<dbReference type="EMBL" id="CP071503">
    <property type="protein sequence ID" value="QSX35296.1"/>
    <property type="molecule type" value="Genomic_DNA"/>
</dbReference>
<evidence type="ECO:0000256" key="1">
    <source>
        <dbReference type="SAM" id="MobiDB-lite"/>
    </source>
</evidence>
<reference evidence="2 3" key="1">
    <citation type="submission" date="2021-03" db="EMBL/GenBank/DDBJ databases">
        <title>Novel species identification of genus Shewanella.</title>
        <authorList>
            <person name="Liu G."/>
            <person name="Zhang Q."/>
        </authorList>
    </citation>
    <scope>NUCLEOTIDE SEQUENCE [LARGE SCALE GENOMIC DNA]</scope>
    <source>
        <strain evidence="2 3">FJAT-51800</strain>
    </source>
</reference>
<keyword evidence="3" id="KW-1185">Reference proteome</keyword>
<dbReference type="Proteomes" id="UP000662770">
    <property type="component" value="Chromosome"/>
</dbReference>
<organism evidence="2 3">
    <name type="scientific">Shewanella avicenniae</name>
    <dbReference type="NCBI Taxonomy" id="2814294"/>
    <lineage>
        <taxon>Bacteria</taxon>
        <taxon>Pseudomonadati</taxon>
        <taxon>Pseudomonadota</taxon>
        <taxon>Gammaproteobacteria</taxon>
        <taxon>Alteromonadales</taxon>
        <taxon>Shewanellaceae</taxon>
        <taxon>Shewanella</taxon>
    </lineage>
</organism>
<sequence>MSMMYVLLPLIMLVILLALGALFWLSKASLSQKHGEQHQDTANKATDDDSPSNPPA</sequence>
<evidence type="ECO:0000313" key="2">
    <source>
        <dbReference type="EMBL" id="QSX35296.1"/>
    </source>
</evidence>
<gene>
    <name evidence="2" type="ORF">JYB87_08935</name>
</gene>
<accession>A0ABX7QUV8</accession>